<protein>
    <recommendedName>
        <fullName evidence="5">DUF349 domain-containing protein</fullName>
    </recommendedName>
</protein>
<organism evidence="3 4">
    <name type="scientific">Flavobacterium caeni</name>
    <dbReference type="NCBI Taxonomy" id="490189"/>
    <lineage>
        <taxon>Bacteria</taxon>
        <taxon>Pseudomonadati</taxon>
        <taxon>Bacteroidota</taxon>
        <taxon>Flavobacteriia</taxon>
        <taxon>Flavobacteriales</taxon>
        <taxon>Flavobacteriaceae</taxon>
        <taxon>Flavobacterium</taxon>
    </lineage>
</organism>
<feature type="region of interest" description="Disordered" evidence="2">
    <location>
        <begin position="1"/>
        <end position="31"/>
    </location>
</feature>
<dbReference type="Pfam" id="PF03993">
    <property type="entry name" value="DUF349"/>
    <property type="match status" value="5"/>
</dbReference>
<evidence type="ECO:0008006" key="5">
    <source>
        <dbReference type="Google" id="ProtNLM"/>
    </source>
</evidence>
<evidence type="ECO:0000256" key="2">
    <source>
        <dbReference type="SAM" id="MobiDB-lite"/>
    </source>
</evidence>
<name>A0A1G5AY64_9FLAO</name>
<dbReference type="RefSeq" id="WP_394331886.1">
    <property type="nucleotide sequence ID" value="NZ_FMVF01000002.1"/>
</dbReference>
<evidence type="ECO:0000313" key="3">
    <source>
        <dbReference type="EMBL" id="SCX82786.1"/>
    </source>
</evidence>
<dbReference type="AlphaFoldDB" id="A0A1G5AY64"/>
<dbReference type="Proteomes" id="UP000199354">
    <property type="component" value="Unassembled WGS sequence"/>
</dbReference>
<keyword evidence="4" id="KW-1185">Reference proteome</keyword>
<feature type="region of interest" description="Disordered" evidence="2">
    <location>
        <begin position="81"/>
        <end position="109"/>
    </location>
</feature>
<dbReference type="InterPro" id="IPR007139">
    <property type="entry name" value="DUF349"/>
</dbReference>
<gene>
    <name evidence="3" type="ORF">SAMN02927903_00191</name>
</gene>
<keyword evidence="1" id="KW-0175">Coiled coil</keyword>
<dbReference type="STRING" id="490189.SAMN02927903_00191"/>
<feature type="coiled-coil region" evidence="1">
    <location>
        <begin position="701"/>
        <end position="766"/>
    </location>
</feature>
<accession>A0A1G5AY64</accession>
<evidence type="ECO:0000313" key="4">
    <source>
        <dbReference type="Proteomes" id="UP000199354"/>
    </source>
</evidence>
<proteinExistence type="predicted"/>
<evidence type="ECO:0000256" key="1">
    <source>
        <dbReference type="SAM" id="Coils"/>
    </source>
</evidence>
<sequence>MSEEKKDNLPHPVNEADGAPQNTTDTATDADQLVENANENANAMAAEREDAAVEDAILVTPEDTGEPAGNEAVVAAKKTAAAKKPEAIEEPTTQHAADAMTAERAESEADDAVILTPDEEPITEDAVETEAATPEAVVSEPENTETVIELTPEQVADETLVVEDNADLDVMQTIAATNAEESEDETVRHDIPMKDYDTLSMDDLVVELEHVAAHDKVMAVKDHVEEIRKAFMSKFHHFIDEKRDEWHAENPDTTEDFHYEFPLKKRFDHIYGQYRDRKNAHFKNLQGNLEANLKTRLAIVEELKNLINPQENIKDTLKHFNEIRDRWKNAGPIPKDKYNHVWNNYHFHVENFYDYLHLDREARDIDFKHNLEQKQKIIARVEELVTETDVNKAFRELQDLHKIWKEDIGPVSREHREEIWNRFSELTKQMHDKREALFEKMRAGETENLEKKKDIIGQIETLAQEKVNSHALWLQQIEKVEALRNAFFATGKVPAEVNEETWSAFKSAVRAFNALKNSFYKDIKKDQSDNLSRKQALVAKAKELQDSDDFAATTPVMKQIQEEWKTIGHVPRKFSDKLWAEFKGACNHYFEKLKESRSEENAEEAQAFESKKNYLDTLRDFQLTGDHKTDLDAIKKHIENWKSYGRVPFPKRHIEGKFNKILDALFEKLSLSKKESDMMRFSNRVNQLAESDDTRKLDNEKIFLMRKIDEVQSEIFQLENNIQFFTSKDKNPKKENPMIAEVRKSIEKHKDELATLKEKLKQLRDMTHE</sequence>
<dbReference type="EMBL" id="FMVF01000002">
    <property type="protein sequence ID" value="SCX82786.1"/>
    <property type="molecule type" value="Genomic_DNA"/>
</dbReference>
<reference evidence="3 4" key="1">
    <citation type="submission" date="2016-10" db="EMBL/GenBank/DDBJ databases">
        <authorList>
            <person name="de Groot N.N."/>
        </authorList>
    </citation>
    <scope>NUCLEOTIDE SEQUENCE [LARGE SCALE GENOMIC DNA]</scope>
    <source>
        <strain evidence="3 4">CGMCC 1.7031</strain>
    </source>
</reference>